<dbReference type="InParanoid" id="A0A0C2TE75"/>
<keyword evidence="1" id="KW-0812">Transmembrane</keyword>
<evidence type="ECO:0000313" key="4">
    <source>
        <dbReference type="Proteomes" id="UP000054549"/>
    </source>
</evidence>
<feature type="signal peptide" evidence="2">
    <location>
        <begin position="1"/>
        <end position="26"/>
    </location>
</feature>
<dbReference type="EMBL" id="KN818244">
    <property type="protein sequence ID" value="KIL65124.1"/>
    <property type="molecule type" value="Genomic_DNA"/>
</dbReference>
<reference evidence="3 4" key="1">
    <citation type="submission" date="2014-04" db="EMBL/GenBank/DDBJ databases">
        <title>Evolutionary Origins and Diversification of the Mycorrhizal Mutualists.</title>
        <authorList>
            <consortium name="DOE Joint Genome Institute"/>
            <consortium name="Mycorrhizal Genomics Consortium"/>
            <person name="Kohler A."/>
            <person name="Kuo A."/>
            <person name="Nagy L.G."/>
            <person name="Floudas D."/>
            <person name="Copeland A."/>
            <person name="Barry K.W."/>
            <person name="Cichocki N."/>
            <person name="Veneault-Fourrey C."/>
            <person name="LaButti K."/>
            <person name="Lindquist E.A."/>
            <person name="Lipzen A."/>
            <person name="Lundell T."/>
            <person name="Morin E."/>
            <person name="Murat C."/>
            <person name="Riley R."/>
            <person name="Ohm R."/>
            <person name="Sun H."/>
            <person name="Tunlid A."/>
            <person name="Henrissat B."/>
            <person name="Grigoriev I.V."/>
            <person name="Hibbett D.S."/>
            <person name="Martin F."/>
        </authorList>
    </citation>
    <scope>NUCLEOTIDE SEQUENCE [LARGE SCALE GENOMIC DNA]</scope>
    <source>
        <strain evidence="3 4">Koide BX008</strain>
    </source>
</reference>
<dbReference type="Proteomes" id="UP000054549">
    <property type="component" value="Unassembled WGS sequence"/>
</dbReference>
<protein>
    <submittedName>
        <fullName evidence="3">Uncharacterized protein</fullName>
    </submittedName>
</protein>
<feature type="chain" id="PRO_5002167922" evidence="2">
    <location>
        <begin position="27"/>
        <end position="102"/>
    </location>
</feature>
<feature type="transmembrane region" description="Helical" evidence="1">
    <location>
        <begin position="69"/>
        <end position="87"/>
    </location>
</feature>
<proteinExistence type="predicted"/>
<dbReference type="AlphaFoldDB" id="A0A0C2TE75"/>
<keyword evidence="4" id="KW-1185">Reference proteome</keyword>
<gene>
    <name evidence="3" type="ORF">M378DRAFT_162382</name>
</gene>
<keyword evidence="2" id="KW-0732">Signal</keyword>
<dbReference type="HOGENOM" id="CLU_2276769_0_0_1"/>
<evidence type="ECO:0000256" key="2">
    <source>
        <dbReference type="SAM" id="SignalP"/>
    </source>
</evidence>
<evidence type="ECO:0000256" key="1">
    <source>
        <dbReference type="SAM" id="Phobius"/>
    </source>
</evidence>
<sequence length="102" mass="11358">MGTAGYYTGLATLWICAALLLTSLLTYDEPRWSEMVRVIVCPMCPVNEAEVKVSPSESENGFKVGLQRLAIAGILISIVVLSVDFVVKYRHRRREKEAQEAV</sequence>
<keyword evidence="1" id="KW-0472">Membrane</keyword>
<evidence type="ECO:0000313" key="3">
    <source>
        <dbReference type="EMBL" id="KIL65124.1"/>
    </source>
</evidence>
<name>A0A0C2TE75_AMAMK</name>
<accession>A0A0C2TE75</accession>
<organism evidence="3 4">
    <name type="scientific">Amanita muscaria (strain Koide BX008)</name>
    <dbReference type="NCBI Taxonomy" id="946122"/>
    <lineage>
        <taxon>Eukaryota</taxon>
        <taxon>Fungi</taxon>
        <taxon>Dikarya</taxon>
        <taxon>Basidiomycota</taxon>
        <taxon>Agaricomycotina</taxon>
        <taxon>Agaricomycetes</taxon>
        <taxon>Agaricomycetidae</taxon>
        <taxon>Agaricales</taxon>
        <taxon>Pluteineae</taxon>
        <taxon>Amanitaceae</taxon>
        <taxon>Amanita</taxon>
    </lineage>
</organism>
<keyword evidence="1" id="KW-1133">Transmembrane helix</keyword>